<evidence type="ECO:0000256" key="3">
    <source>
        <dbReference type="ARBA" id="ARBA00022692"/>
    </source>
</evidence>
<protein>
    <submittedName>
        <fullName evidence="12">Vitamin K epoxide reductase family protein</fullName>
    </submittedName>
</protein>
<keyword evidence="13" id="KW-1185">Reference proteome</keyword>
<evidence type="ECO:0000256" key="6">
    <source>
        <dbReference type="ARBA" id="ARBA00023002"/>
    </source>
</evidence>
<evidence type="ECO:0000259" key="11">
    <source>
        <dbReference type="SMART" id="SM00756"/>
    </source>
</evidence>
<evidence type="ECO:0000256" key="8">
    <source>
        <dbReference type="ARBA" id="ARBA00023157"/>
    </source>
</evidence>
<dbReference type="InterPro" id="IPR036249">
    <property type="entry name" value="Thioredoxin-like_sf"/>
</dbReference>
<name>F3PW59_9BACE</name>
<evidence type="ECO:0000313" key="13">
    <source>
        <dbReference type="Proteomes" id="UP000003416"/>
    </source>
</evidence>
<keyword evidence="7 10" id="KW-0472">Membrane</keyword>
<evidence type="ECO:0000256" key="4">
    <source>
        <dbReference type="ARBA" id="ARBA00022719"/>
    </source>
</evidence>
<dbReference type="SMART" id="SM00756">
    <property type="entry name" value="VKc"/>
    <property type="match status" value="1"/>
</dbReference>
<proteinExistence type="inferred from homology"/>
<dbReference type="eggNOG" id="COG1651">
    <property type="taxonomic scope" value="Bacteria"/>
</dbReference>
<dbReference type="HOGENOM" id="CLU_037935_1_0_10"/>
<dbReference type="STRING" id="763034.HMPREF9446_02992"/>
<dbReference type="SUPFAM" id="SSF52833">
    <property type="entry name" value="Thioredoxin-like"/>
    <property type="match status" value="1"/>
</dbReference>
<dbReference type="GO" id="GO:0016020">
    <property type="term" value="C:membrane"/>
    <property type="evidence" value="ECO:0007669"/>
    <property type="project" value="UniProtKB-SubCell"/>
</dbReference>
<comment type="similarity">
    <text evidence="2">Belongs to the VKOR family.</text>
</comment>
<dbReference type="CDD" id="cd12921">
    <property type="entry name" value="VKOR_4"/>
    <property type="match status" value="1"/>
</dbReference>
<dbReference type="Proteomes" id="UP000003416">
    <property type="component" value="Unassembled WGS sequence"/>
</dbReference>
<keyword evidence="8" id="KW-1015">Disulfide bond</keyword>
<feature type="transmembrane region" description="Helical" evidence="10">
    <location>
        <begin position="102"/>
        <end position="122"/>
    </location>
</feature>
<evidence type="ECO:0000256" key="1">
    <source>
        <dbReference type="ARBA" id="ARBA00004141"/>
    </source>
</evidence>
<dbReference type="Gene3D" id="3.40.30.10">
    <property type="entry name" value="Glutaredoxin"/>
    <property type="match status" value="1"/>
</dbReference>
<dbReference type="InterPro" id="IPR038354">
    <property type="entry name" value="VKOR_sf"/>
</dbReference>
<evidence type="ECO:0000256" key="10">
    <source>
        <dbReference type="SAM" id="Phobius"/>
    </source>
</evidence>
<dbReference type="GO" id="GO:0048038">
    <property type="term" value="F:quinone binding"/>
    <property type="evidence" value="ECO:0007669"/>
    <property type="project" value="UniProtKB-KW"/>
</dbReference>
<dbReference type="InterPro" id="IPR012932">
    <property type="entry name" value="VKOR"/>
</dbReference>
<dbReference type="EMBL" id="AFBN01000094">
    <property type="protein sequence ID" value="EGF52637.1"/>
    <property type="molecule type" value="Genomic_DNA"/>
</dbReference>
<dbReference type="eggNOG" id="COG4243">
    <property type="taxonomic scope" value="Bacteria"/>
</dbReference>
<evidence type="ECO:0000313" key="12">
    <source>
        <dbReference type="EMBL" id="EGF52637.1"/>
    </source>
</evidence>
<evidence type="ECO:0000256" key="7">
    <source>
        <dbReference type="ARBA" id="ARBA00023136"/>
    </source>
</evidence>
<keyword evidence="6" id="KW-0560">Oxidoreductase</keyword>
<reference evidence="12 13" key="1">
    <citation type="submission" date="2011-02" db="EMBL/GenBank/DDBJ databases">
        <authorList>
            <person name="Weinstock G."/>
            <person name="Sodergren E."/>
            <person name="Clifton S."/>
            <person name="Fulton L."/>
            <person name="Fulton B."/>
            <person name="Courtney L."/>
            <person name="Fronick C."/>
            <person name="Harrison M."/>
            <person name="Strong C."/>
            <person name="Farmer C."/>
            <person name="Delahaunty K."/>
            <person name="Markovic C."/>
            <person name="Hall O."/>
            <person name="Minx P."/>
            <person name="Tomlinson C."/>
            <person name="Mitreva M."/>
            <person name="Hou S."/>
            <person name="Chen J."/>
            <person name="Wollam A."/>
            <person name="Pepin K.H."/>
            <person name="Johnson M."/>
            <person name="Bhonagiri V."/>
            <person name="Zhang X."/>
            <person name="Suruliraj S."/>
            <person name="Warren W."/>
            <person name="Chinwalla A."/>
            <person name="Mardis E.R."/>
            <person name="Wilson R.K."/>
        </authorList>
    </citation>
    <scope>NUCLEOTIDE SEQUENCE [LARGE SCALE GENOMIC DNA]</scope>
    <source>
        <strain evidence="12 13">YIT 12057</strain>
    </source>
</reference>
<comment type="subcellular location">
    <subcellularLocation>
        <location evidence="1">Membrane</location>
        <topology evidence="1">Multi-pass membrane protein</topology>
    </subcellularLocation>
</comment>
<feature type="transmembrane region" description="Helical" evidence="10">
    <location>
        <begin position="237"/>
        <end position="257"/>
    </location>
</feature>
<evidence type="ECO:0000256" key="5">
    <source>
        <dbReference type="ARBA" id="ARBA00022989"/>
    </source>
</evidence>
<keyword evidence="3 10" id="KW-0812">Transmembrane</keyword>
<feature type="transmembrane region" description="Helical" evidence="10">
    <location>
        <begin position="129"/>
        <end position="149"/>
    </location>
</feature>
<feature type="transmembrane region" description="Helical" evidence="10">
    <location>
        <begin position="192"/>
        <end position="225"/>
    </location>
</feature>
<feature type="transmembrane region" description="Helical" evidence="10">
    <location>
        <begin position="269"/>
        <end position="288"/>
    </location>
</feature>
<organism evidence="12 13">
    <name type="scientific">Bacteroides fluxus YIT 12057</name>
    <dbReference type="NCBI Taxonomy" id="763034"/>
    <lineage>
        <taxon>Bacteria</taxon>
        <taxon>Pseudomonadati</taxon>
        <taxon>Bacteroidota</taxon>
        <taxon>Bacteroidia</taxon>
        <taxon>Bacteroidales</taxon>
        <taxon>Bacteroidaceae</taxon>
        <taxon>Bacteroides</taxon>
    </lineage>
</organism>
<dbReference type="GO" id="GO:0016491">
    <property type="term" value="F:oxidoreductase activity"/>
    <property type="evidence" value="ECO:0007669"/>
    <property type="project" value="UniProtKB-KW"/>
</dbReference>
<comment type="caution">
    <text evidence="12">The sequence shown here is derived from an EMBL/GenBank/DDBJ whole genome shotgun (WGS) entry which is preliminary data.</text>
</comment>
<evidence type="ECO:0000256" key="2">
    <source>
        <dbReference type="ARBA" id="ARBA00006214"/>
    </source>
</evidence>
<keyword evidence="4" id="KW-0874">Quinone</keyword>
<dbReference type="Gene3D" id="1.20.1440.130">
    <property type="entry name" value="VKOR domain"/>
    <property type="match status" value="1"/>
</dbReference>
<dbReference type="Pfam" id="PF07884">
    <property type="entry name" value="VKOR"/>
    <property type="match status" value="1"/>
</dbReference>
<accession>F3PW59</accession>
<dbReference type="AlphaFoldDB" id="F3PW59"/>
<feature type="domain" description="Vitamin K epoxide reductase" evidence="11">
    <location>
        <begin position="126"/>
        <end position="260"/>
    </location>
</feature>
<evidence type="ECO:0000256" key="9">
    <source>
        <dbReference type="ARBA" id="ARBA00023284"/>
    </source>
</evidence>
<sequence length="470" mass="53743">MRGISDALDALHIKNEVYQLPPSSDYFAQVEVPFITMLQVDENPFHVVTKKDDSIVEFENSKRIGVESFLEKWTGTVLLGEATEETPSDSLYLGRNIGYHLWKYKSIATILLALALGFATILPKEHTPALITYLITLSIGIIISTAIIYKEQFNERFLERFCHIGEAVDCNEVLHSKGATIAGAGLGELSLLYFAVLFLLCIICPAHFYALSVICSAIALCFTVYSIIYQSFIIRKGCMLCMLVNITIWSIAIELYWLKDEFIFSTSLYTIYTFTVIGIISLMLRVAFNNHRIEYKEKHLLEERLSNLLKPTVFHNLLELEPQIKEDIPITDIAINNTLQEGKRLLIVTNPNCRNCAKVHPYIKELSANIPMSLVLIFSDEVGKAVSRTILTAYLQEGWDKAMQLLEEWFEKHEIKEADKYPTTDAAEEMMRKQVMYCWKQNINQTPSAIINRHYVPKVYSFSNLRYVLT</sequence>
<keyword evidence="9" id="KW-0676">Redox-active center</keyword>
<keyword evidence="5 10" id="KW-1133">Transmembrane helix</keyword>
<gene>
    <name evidence="12" type="ORF">HMPREF9446_02992</name>
</gene>